<dbReference type="Pfam" id="PF04773">
    <property type="entry name" value="FecR"/>
    <property type="match status" value="1"/>
</dbReference>
<evidence type="ECO:0000259" key="1">
    <source>
        <dbReference type="Pfam" id="PF04773"/>
    </source>
</evidence>
<evidence type="ECO:0000259" key="2">
    <source>
        <dbReference type="Pfam" id="PF16220"/>
    </source>
</evidence>
<dbReference type="Pfam" id="PF16344">
    <property type="entry name" value="FecR_C"/>
    <property type="match status" value="1"/>
</dbReference>
<dbReference type="AlphaFoldDB" id="A0A177MNP9"/>
<evidence type="ECO:0000313" key="4">
    <source>
        <dbReference type="EMBL" id="OAI07396.1"/>
    </source>
</evidence>
<evidence type="ECO:0000313" key="5">
    <source>
        <dbReference type="Proteomes" id="UP000077763"/>
    </source>
</evidence>
<comment type="caution">
    <text evidence="4">The sequence shown here is derived from an EMBL/GenBank/DDBJ whole genome shotgun (WGS) entry which is preliminary data.</text>
</comment>
<protein>
    <recommendedName>
        <fullName evidence="6">FecR family protein</fullName>
    </recommendedName>
</protein>
<dbReference type="RefSeq" id="WP_082879938.1">
    <property type="nucleotide sequence ID" value="NZ_LUUH01000028.1"/>
</dbReference>
<evidence type="ECO:0008006" key="6">
    <source>
        <dbReference type="Google" id="ProtNLM"/>
    </source>
</evidence>
<organism evidence="4 5">
    <name type="scientific">Methylomonas methanica</name>
    <dbReference type="NCBI Taxonomy" id="421"/>
    <lineage>
        <taxon>Bacteria</taxon>
        <taxon>Pseudomonadati</taxon>
        <taxon>Pseudomonadota</taxon>
        <taxon>Gammaproteobacteria</taxon>
        <taxon>Methylococcales</taxon>
        <taxon>Methylococcaceae</taxon>
        <taxon>Methylomonas</taxon>
    </lineage>
</organism>
<dbReference type="Gene3D" id="2.60.120.1440">
    <property type="match status" value="1"/>
</dbReference>
<dbReference type="PANTHER" id="PTHR30273">
    <property type="entry name" value="PERIPLASMIC SIGNAL SENSOR AND SIGMA FACTOR ACTIVATOR FECR-RELATED"/>
    <property type="match status" value="1"/>
</dbReference>
<gene>
    <name evidence="4" type="ORF">A1353_06870</name>
</gene>
<dbReference type="Proteomes" id="UP000077763">
    <property type="component" value="Unassembled WGS sequence"/>
</dbReference>
<dbReference type="EMBL" id="LUUH01000028">
    <property type="protein sequence ID" value="OAI07396.1"/>
    <property type="molecule type" value="Genomic_DNA"/>
</dbReference>
<feature type="domain" description="Protein FecR C-terminal" evidence="3">
    <location>
        <begin position="268"/>
        <end position="326"/>
    </location>
</feature>
<proteinExistence type="predicted"/>
<dbReference type="InterPro" id="IPR032623">
    <property type="entry name" value="FecR_N"/>
</dbReference>
<dbReference type="GO" id="GO:0016989">
    <property type="term" value="F:sigma factor antagonist activity"/>
    <property type="evidence" value="ECO:0007669"/>
    <property type="project" value="TreeGrafter"/>
</dbReference>
<dbReference type="PANTHER" id="PTHR30273:SF2">
    <property type="entry name" value="PROTEIN FECR"/>
    <property type="match status" value="1"/>
</dbReference>
<sequence>MSGGLKDRMPVLSATHRPLFNMPKTEASPDLQQQAIAWILRLDSAACTSAERQAFQEWLAQGEDRQRIYRQLADKWRKLDRFKGGDFPVRQQALSYRPPRKRLRRFTELALAACLLLGLGVGTFSEQGWYGHRSRYVTERGDRQTVQLADGSRLDLSGDTELNLRINRWRRSVELVKGEAFFSVTHNPQQPFEVKAGNGTIVDIGTQFDVKVQNRQVAVAVVEGAVKVETNGSRDINANQVLSYDSQGNFQDSADSPANLTAWLRGQLVFENRRLDDVLNELERFHDTRLTLADPSLAKLKVSGTFHIGNLDGALNIIAMTLPVNIQRPAPGQALLVRR</sequence>
<dbReference type="Pfam" id="PF16220">
    <property type="entry name" value="DUF4880"/>
    <property type="match status" value="1"/>
</dbReference>
<accession>A0A177MNP9</accession>
<evidence type="ECO:0000259" key="3">
    <source>
        <dbReference type="Pfam" id="PF16344"/>
    </source>
</evidence>
<dbReference type="InterPro" id="IPR012373">
    <property type="entry name" value="Ferrdict_sens_TM"/>
</dbReference>
<dbReference type="PIRSF" id="PIRSF018266">
    <property type="entry name" value="FecR"/>
    <property type="match status" value="1"/>
</dbReference>
<dbReference type="InterPro" id="IPR032508">
    <property type="entry name" value="FecR_C"/>
</dbReference>
<dbReference type="InterPro" id="IPR006860">
    <property type="entry name" value="FecR"/>
</dbReference>
<feature type="domain" description="FecR N-terminal" evidence="2">
    <location>
        <begin position="33"/>
        <end position="73"/>
    </location>
</feature>
<feature type="domain" description="FecR protein" evidence="1">
    <location>
        <begin position="135"/>
        <end position="227"/>
    </location>
</feature>
<dbReference type="Gene3D" id="3.55.50.30">
    <property type="match status" value="1"/>
</dbReference>
<name>A0A177MNP9_METMH</name>
<reference evidence="4 5" key="1">
    <citation type="submission" date="2016-03" db="EMBL/GenBank/DDBJ databases">
        <authorList>
            <person name="Ploux O."/>
        </authorList>
    </citation>
    <scope>NUCLEOTIDE SEQUENCE [LARGE SCALE GENOMIC DNA]</scope>
    <source>
        <strain evidence="4 5">R-45371</strain>
    </source>
</reference>